<gene>
    <name evidence="1" type="ORF">Q3C12_14705</name>
</gene>
<evidence type="ECO:0000313" key="2">
    <source>
        <dbReference type="Proteomes" id="UP001168883"/>
    </source>
</evidence>
<protein>
    <submittedName>
        <fullName evidence="1">Uncharacterized protein</fullName>
    </submittedName>
</protein>
<proteinExistence type="predicted"/>
<organism evidence="1 2">
    <name type="scientific">Paenibacillus ehimensis</name>
    <dbReference type="NCBI Taxonomy" id="79264"/>
    <lineage>
        <taxon>Bacteria</taxon>
        <taxon>Bacillati</taxon>
        <taxon>Bacillota</taxon>
        <taxon>Bacilli</taxon>
        <taxon>Bacillales</taxon>
        <taxon>Paenibacillaceae</taxon>
        <taxon>Paenibacillus</taxon>
    </lineage>
</organism>
<dbReference type="EMBL" id="JAUMKJ010000016">
    <property type="protein sequence ID" value="MDO3678258.1"/>
    <property type="molecule type" value="Genomic_DNA"/>
</dbReference>
<keyword evidence="2" id="KW-1185">Reference proteome</keyword>
<comment type="caution">
    <text evidence="1">The sequence shown here is derived from an EMBL/GenBank/DDBJ whole genome shotgun (WGS) entry which is preliminary data.</text>
</comment>
<dbReference type="RefSeq" id="WP_302878805.1">
    <property type="nucleotide sequence ID" value="NZ_JAUMKJ010000016.1"/>
</dbReference>
<accession>A0ABT8VBB2</accession>
<sequence length="100" mass="10410">MTPERTKQAIDKFAPVKSVAGKTGAVSLEKSDVGLGNVENFGIASQGEAEAGTANDKYMPRFAPLRRSVSSVIKSRKLGVPLGPLANVISAVKGKGGKNR</sequence>
<name>A0ABT8VBB2_9BACL</name>
<evidence type="ECO:0000313" key="1">
    <source>
        <dbReference type="EMBL" id="MDO3678258.1"/>
    </source>
</evidence>
<reference evidence="1" key="1">
    <citation type="submission" date="2023-07" db="EMBL/GenBank/DDBJ databases">
        <authorList>
            <person name="Aktuganov G."/>
            <person name="Boyko T."/>
            <person name="Delegan Y."/>
            <person name="Galimzianova N."/>
            <person name="Gilvanova E."/>
            <person name="Korobov V."/>
            <person name="Kuzmina L."/>
            <person name="Melentiev A."/>
            <person name="Milman P."/>
            <person name="Ryabova A."/>
            <person name="Stupak E."/>
            <person name="Yasakov T."/>
            <person name="Zharikova N."/>
            <person name="Zhurenko E."/>
        </authorList>
    </citation>
    <scope>NUCLEOTIDE SEQUENCE</scope>
    <source>
        <strain evidence="1">IB-739</strain>
    </source>
</reference>
<dbReference type="Proteomes" id="UP001168883">
    <property type="component" value="Unassembled WGS sequence"/>
</dbReference>